<keyword evidence="2" id="KW-0464">Manganese</keyword>
<gene>
    <name evidence="4" type="ORF">AFK71_14315</name>
</gene>
<dbReference type="SUPFAM" id="SSF53187">
    <property type="entry name" value="Zn-dependent exopeptidases"/>
    <property type="match status" value="1"/>
</dbReference>
<evidence type="ECO:0000313" key="4">
    <source>
        <dbReference type="EMBL" id="KNE19635.1"/>
    </source>
</evidence>
<dbReference type="Gene3D" id="3.30.70.360">
    <property type="match status" value="1"/>
</dbReference>
<dbReference type="Pfam" id="PF01546">
    <property type="entry name" value="Peptidase_M20"/>
    <property type="match status" value="1"/>
</dbReference>
<protein>
    <submittedName>
        <fullName evidence="4">Carboxypeptidase</fullName>
    </submittedName>
</protein>
<dbReference type="Pfam" id="PF07687">
    <property type="entry name" value="M20_dimer"/>
    <property type="match status" value="1"/>
</dbReference>
<organism evidence="4 5">
    <name type="scientific">Virgibacillus pantothenticus</name>
    <dbReference type="NCBI Taxonomy" id="1473"/>
    <lineage>
        <taxon>Bacteria</taxon>
        <taxon>Bacillati</taxon>
        <taxon>Bacillota</taxon>
        <taxon>Bacilli</taxon>
        <taxon>Bacillales</taxon>
        <taxon>Bacillaceae</taxon>
        <taxon>Virgibacillus</taxon>
    </lineage>
</organism>
<sequence>MEGIMKNTHVAQEVKKIEKLVPFMRRFLHQYPELSNEEERTSAFIQDKLHEFGIPFEIGYAKYGVLGIIHGKSPGKTVALRADMDALPIQELNDHPYRSTYKNKMHACGHDAHMAMLLGAGYVLKHLREEFNGTVLLVFQPAEEDAPEGGAQRLLNDGIFYQYVPDVIYGQHVWSDLPVGQIGVRDKEMMGASDRFEITLTGIGGHASMPHQTTDVMVTLAHIITSLQTIVSRSLDPLEASVVTISKITGGEAANIIPNQVKAEGSIRTYAPSIRTRLKERFFKIINQIAEAFDVKADIIYQDGYPATINNPKWAAVARQTAKQINADTPEVNPSLAGEDFSRFLEKFPGAFIWLGTQLDDATKQAPLHDARFQINECALPIGTSFLAQLAINTLHHLEEQSNN</sequence>
<accession>A0A0L0QLY6</accession>
<feature type="binding site" evidence="2">
    <location>
        <position position="144"/>
    </location>
    <ligand>
        <name>Mn(2+)</name>
        <dbReference type="ChEBI" id="CHEBI:29035"/>
        <label>2</label>
    </ligand>
</feature>
<keyword evidence="4" id="KW-0121">Carboxypeptidase</keyword>
<keyword evidence="4" id="KW-0645">Protease</keyword>
<dbReference type="EMBL" id="LGTO01000007">
    <property type="protein sequence ID" value="KNE19635.1"/>
    <property type="molecule type" value="Genomic_DNA"/>
</dbReference>
<dbReference type="PATRIC" id="fig|1473.5.peg.1493"/>
<dbReference type="GO" id="GO:0050118">
    <property type="term" value="F:N-acetyldiaminopimelate deacetylase activity"/>
    <property type="evidence" value="ECO:0007669"/>
    <property type="project" value="UniProtKB-ARBA"/>
</dbReference>
<dbReference type="CDD" id="cd03886">
    <property type="entry name" value="M20_Acy1"/>
    <property type="match status" value="1"/>
</dbReference>
<dbReference type="GO" id="GO:0004180">
    <property type="term" value="F:carboxypeptidase activity"/>
    <property type="evidence" value="ECO:0007669"/>
    <property type="project" value="UniProtKB-KW"/>
</dbReference>
<proteinExistence type="predicted"/>
<comment type="caution">
    <text evidence="4">The sequence shown here is derived from an EMBL/GenBank/DDBJ whole genome shotgun (WGS) entry which is preliminary data.</text>
</comment>
<evidence type="ECO:0000256" key="1">
    <source>
        <dbReference type="ARBA" id="ARBA00022801"/>
    </source>
</evidence>
<dbReference type="InterPro" id="IPR011650">
    <property type="entry name" value="Peptidase_M20_dimer"/>
</dbReference>
<dbReference type="PIRSF" id="PIRSF005962">
    <property type="entry name" value="Pept_M20D_amidohydro"/>
    <property type="match status" value="1"/>
</dbReference>
<feature type="binding site" evidence="2">
    <location>
        <position position="108"/>
    </location>
    <ligand>
        <name>Mn(2+)</name>
        <dbReference type="ChEBI" id="CHEBI:29035"/>
        <label>2</label>
    </ligand>
</feature>
<dbReference type="Gene3D" id="3.40.630.10">
    <property type="entry name" value="Zn peptidases"/>
    <property type="match status" value="1"/>
</dbReference>
<feature type="binding site" evidence="2">
    <location>
        <position position="172"/>
    </location>
    <ligand>
        <name>Mn(2+)</name>
        <dbReference type="ChEBI" id="CHEBI:29035"/>
        <label>2</label>
    </ligand>
</feature>
<feature type="binding site" evidence="2">
    <location>
        <position position="110"/>
    </location>
    <ligand>
        <name>Mn(2+)</name>
        <dbReference type="ChEBI" id="CHEBI:29035"/>
        <label>2</label>
    </ligand>
</feature>
<reference evidence="5" key="1">
    <citation type="submission" date="2015-07" db="EMBL/GenBank/DDBJ databases">
        <title>Fjat-10053 dsm26.</title>
        <authorList>
            <person name="Liu B."/>
            <person name="Wang J."/>
            <person name="Zhu Y."/>
            <person name="Liu G."/>
            <person name="Chen Q."/>
            <person name="Chen Z."/>
            <person name="Lan J."/>
            <person name="Che J."/>
            <person name="Ge C."/>
            <person name="Shi H."/>
            <person name="Pan Z."/>
            <person name="Liu X."/>
        </authorList>
    </citation>
    <scope>NUCLEOTIDE SEQUENCE [LARGE SCALE GENOMIC DNA]</scope>
    <source>
        <strain evidence="5">DSM 26</strain>
    </source>
</reference>
<dbReference type="InterPro" id="IPR017439">
    <property type="entry name" value="Amidohydrolase"/>
</dbReference>
<dbReference type="PANTHER" id="PTHR11014:SF63">
    <property type="entry name" value="METALLOPEPTIDASE, PUTATIVE (AFU_ORTHOLOGUE AFUA_6G09600)-RELATED"/>
    <property type="match status" value="1"/>
</dbReference>
<feature type="binding site" evidence="2">
    <location>
        <position position="369"/>
    </location>
    <ligand>
        <name>Mn(2+)</name>
        <dbReference type="ChEBI" id="CHEBI:29035"/>
        <label>2</label>
    </ligand>
</feature>
<evidence type="ECO:0000313" key="5">
    <source>
        <dbReference type="Proteomes" id="UP000036780"/>
    </source>
</evidence>
<evidence type="ECO:0000259" key="3">
    <source>
        <dbReference type="Pfam" id="PF07687"/>
    </source>
</evidence>
<feature type="domain" description="Peptidase M20 dimerisation" evidence="3">
    <location>
        <begin position="195"/>
        <end position="291"/>
    </location>
</feature>
<comment type="cofactor">
    <cofactor evidence="2">
        <name>Mn(2+)</name>
        <dbReference type="ChEBI" id="CHEBI:29035"/>
    </cofactor>
    <text evidence="2">The Mn(2+) ion enhances activity.</text>
</comment>
<evidence type="ECO:0000256" key="2">
    <source>
        <dbReference type="PIRSR" id="PIRSR005962-1"/>
    </source>
</evidence>
<dbReference type="PANTHER" id="PTHR11014">
    <property type="entry name" value="PEPTIDASE M20 FAMILY MEMBER"/>
    <property type="match status" value="1"/>
</dbReference>
<keyword evidence="2" id="KW-0479">Metal-binding</keyword>
<dbReference type="FunFam" id="3.30.70.360:FF:000001">
    <property type="entry name" value="N-acetyldiaminopimelate deacetylase"/>
    <property type="match status" value="1"/>
</dbReference>
<dbReference type="SUPFAM" id="SSF55031">
    <property type="entry name" value="Bacterial exopeptidase dimerisation domain"/>
    <property type="match status" value="1"/>
</dbReference>
<keyword evidence="5" id="KW-1185">Reference proteome</keyword>
<dbReference type="GO" id="GO:0046872">
    <property type="term" value="F:metal ion binding"/>
    <property type="evidence" value="ECO:0007669"/>
    <property type="project" value="UniProtKB-KW"/>
</dbReference>
<keyword evidence="1" id="KW-0378">Hydrolase</keyword>
<dbReference type="AlphaFoldDB" id="A0A0L0QLY6"/>
<dbReference type="NCBIfam" id="TIGR01891">
    <property type="entry name" value="amidohydrolases"/>
    <property type="match status" value="1"/>
</dbReference>
<dbReference type="InterPro" id="IPR036264">
    <property type="entry name" value="Bact_exopeptidase_dim_dom"/>
</dbReference>
<dbReference type="Proteomes" id="UP000036780">
    <property type="component" value="Unassembled WGS sequence"/>
</dbReference>
<name>A0A0L0QLY6_VIRPA</name>
<dbReference type="GO" id="GO:0019877">
    <property type="term" value="P:diaminopimelate biosynthetic process"/>
    <property type="evidence" value="ECO:0007669"/>
    <property type="project" value="UniProtKB-ARBA"/>
</dbReference>
<dbReference type="InterPro" id="IPR002933">
    <property type="entry name" value="Peptidase_M20"/>
</dbReference>